<dbReference type="PANTHER" id="PTHR22854">
    <property type="entry name" value="TRYPTOPHAN BIOSYNTHESIS PROTEIN"/>
    <property type="match status" value="1"/>
</dbReference>
<dbReference type="EC" id="4.1.1.48" evidence="9"/>
<keyword evidence="5 9" id="KW-0210">Decarboxylase</keyword>
<dbReference type="PROSITE" id="PS00614">
    <property type="entry name" value="IGPS"/>
    <property type="match status" value="1"/>
</dbReference>
<keyword evidence="4 9" id="KW-0028">Amino-acid biosynthesis</keyword>
<reference evidence="11 12" key="1">
    <citation type="submission" date="2017-02" db="EMBL/GenBank/DDBJ databases">
        <authorList>
            <person name="Peterson S.W."/>
        </authorList>
    </citation>
    <scope>NUCLEOTIDE SEQUENCE [LARGE SCALE GENOMIC DNA]</scope>
    <source>
        <strain evidence="11 12">M1</strain>
    </source>
</reference>
<accession>A0A1T5LZA5</accession>
<dbReference type="PANTHER" id="PTHR22854:SF2">
    <property type="entry name" value="INDOLE-3-GLYCEROL-PHOSPHATE SYNTHASE"/>
    <property type="match status" value="1"/>
</dbReference>
<dbReference type="InterPro" id="IPR045186">
    <property type="entry name" value="Indole-3-glycerol_P_synth"/>
</dbReference>
<evidence type="ECO:0000313" key="12">
    <source>
        <dbReference type="Proteomes" id="UP000190285"/>
    </source>
</evidence>
<gene>
    <name evidence="9" type="primary">trpC</name>
    <name evidence="11" type="ORF">SAMN02194393_03498</name>
</gene>
<dbReference type="STRING" id="36842.SAMN02194393_03498"/>
<dbReference type="Proteomes" id="UP000190285">
    <property type="component" value="Unassembled WGS sequence"/>
</dbReference>
<comment type="similarity">
    <text evidence="3 9">Belongs to the TrpC family.</text>
</comment>
<dbReference type="InterPro" id="IPR013798">
    <property type="entry name" value="Indole-3-glycerol_P_synth_dom"/>
</dbReference>
<keyword evidence="12" id="KW-1185">Reference proteome</keyword>
<proteinExistence type="inferred from homology"/>
<evidence type="ECO:0000256" key="4">
    <source>
        <dbReference type="ARBA" id="ARBA00022605"/>
    </source>
</evidence>
<feature type="domain" description="Indole-3-glycerol phosphate synthase" evidence="10">
    <location>
        <begin position="3"/>
        <end position="254"/>
    </location>
</feature>
<sequence length="258" mass="29279">MILDKIVTYKKMKVKKEKEITPINHIISSIENCKERRNFKRAFEKVKGLSIIAEIKKASPSKGIIKNNFNPMEIAIAYTENKAEAISILTEDKFFRGDNSYLNVVRNVTSAPLLRKDFIIDPYQIYQSKILGADAILLIVSILSKTQLIEFQKIARSLGLFCLIEVHNRAELEIALEADSEIIGINNRNLKTFKTSLSTTENLIKHIPKSKIIISESGINTRQNIKFLETLGVNGVLIGESFMRASCINDKFKEFRGE</sequence>
<protein>
    <recommendedName>
        <fullName evidence="9">Indole-3-glycerol phosphate synthase</fullName>
        <shortName evidence="9">IGPS</shortName>
        <ecNumber evidence="9">4.1.1.48</ecNumber>
    </recommendedName>
</protein>
<evidence type="ECO:0000256" key="2">
    <source>
        <dbReference type="ARBA" id="ARBA00004696"/>
    </source>
</evidence>
<dbReference type="GO" id="GO:0004640">
    <property type="term" value="F:phosphoribosylanthranilate isomerase activity"/>
    <property type="evidence" value="ECO:0007669"/>
    <property type="project" value="TreeGrafter"/>
</dbReference>
<dbReference type="UniPathway" id="UPA00035">
    <property type="reaction ID" value="UER00043"/>
</dbReference>
<dbReference type="OrthoDB" id="9804217at2"/>
<dbReference type="EMBL" id="FUZT01000009">
    <property type="protein sequence ID" value="SKC80888.1"/>
    <property type="molecule type" value="Genomic_DNA"/>
</dbReference>
<organism evidence="11 12">
    <name type="scientific">Maledivibacter halophilus</name>
    <dbReference type="NCBI Taxonomy" id="36842"/>
    <lineage>
        <taxon>Bacteria</taxon>
        <taxon>Bacillati</taxon>
        <taxon>Bacillota</taxon>
        <taxon>Clostridia</taxon>
        <taxon>Peptostreptococcales</taxon>
        <taxon>Caminicellaceae</taxon>
        <taxon>Maledivibacter</taxon>
    </lineage>
</organism>
<evidence type="ECO:0000256" key="7">
    <source>
        <dbReference type="ARBA" id="ARBA00023141"/>
    </source>
</evidence>
<dbReference type="FunFam" id="3.20.20.70:FF:000024">
    <property type="entry name" value="Indole-3-glycerol phosphate synthase"/>
    <property type="match status" value="1"/>
</dbReference>
<evidence type="ECO:0000259" key="10">
    <source>
        <dbReference type="Pfam" id="PF00218"/>
    </source>
</evidence>
<name>A0A1T5LZA5_9FIRM</name>
<comment type="catalytic activity">
    <reaction evidence="1 9">
        <text>1-(2-carboxyphenylamino)-1-deoxy-D-ribulose 5-phosphate + H(+) = (1S,2R)-1-C-(indol-3-yl)glycerol 3-phosphate + CO2 + H2O</text>
        <dbReference type="Rhea" id="RHEA:23476"/>
        <dbReference type="ChEBI" id="CHEBI:15377"/>
        <dbReference type="ChEBI" id="CHEBI:15378"/>
        <dbReference type="ChEBI" id="CHEBI:16526"/>
        <dbReference type="ChEBI" id="CHEBI:58613"/>
        <dbReference type="ChEBI" id="CHEBI:58866"/>
        <dbReference type="EC" id="4.1.1.48"/>
    </reaction>
</comment>
<dbReference type="GO" id="GO:0000162">
    <property type="term" value="P:L-tryptophan biosynthetic process"/>
    <property type="evidence" value="ECO:0007669"/>
    <property type="project" value="UniProtKB-UniRule"/>
</dbReference>
<evidence type="ECO:0000256" key="1">
    <source>
        <dbReference type="ARBA" id="ARBA00001633"/>
    </source>
</evidence>
<dbReference type="InterPro" id="IPR001468">
    <property type="entry name" value="Indole-3-GlycerolPSynthase_CS"/>
</dbReference>
<evidence type="ECO:0000256" key="5">
    <source>
        <dbReference type="ARBA" id="ARBA00022793"/>
    </source>
</evidence>
<evidence type="ECO:0000256" key="3">
    <source>
        <dbReference type="ARBA" id="ARBA00008737"/>
    </source>
</evidence>
<dbReference type="Gene3D" id="3.20.20.70">
    <property type="entry name" value="Aldolase class I"/>
    <property type="match status" value="1"/>
</dbReference>
<dbReference type="SUPFAM" id="SSF51366">
    <property type="entry name" value="Ribulose-phoshate binding barrel"/>
    <property type="match status" value="1"/>
</dbReference>
<dbReference type="Pfam" id="PF00218">
    <property type="entry name" value="IGPS"/>
    <property type="match status" value="1"/>
</dbReference>
<evidence type="ECO:0000256" key="8">
    <source>
        <dbReference type="ARBA" id="ARBA00023239"/>
    </source>
</evidence>
<evidence type="ECO:0000313" key="11">
    <source>
        <dbReference type="EMBL" id="SKC80888.1"/>
    </source>
</evidence>
<comment type="pathway">
    <text evidence="2 9">Amino-acid biosynthesis; L-tryptophan biosynthesis; L-tryptophan from chorismate: step 4/5.</text>
</comment>
<dbReference type="RefSeq" id="WP_079493300.1">
    <property type="nucleotide sequence ID" value="NZ_FUZT01000009.1"/>
</dbReference>
<dbReference type="InterPro" id="IPR011060">
    <property type="entry name" value="RibuloseP-bd_barrel"/>
</dbReference>
<dbReference type="InterPro" id="IPR013785">
    <property type="entry name" value="Aldolase_TIM"/>
</dbReference>
<dbReference type="CDD" id="cd00331">
    <property type="entry name" value="IGPS"/>
    <property type="match status" value="1"/>
</dbReference>
<evidence type="ECO:0000256" key="9">
    <source>
        <dbReference type="HAMAP-Rule" id="MF_00134"/>
    </source>
</evidence>
<keyword evidence="8 9" id="KW-0456">Lyase</keyword>
<dbReference type="AlphaFoldDB" id="A0A1T5LZA5"/>
<dbReference type="GO" id="GO:0004425">
    <property type="term" value="F:indole-3-glycerol-phosphate synthase activity"/>
    <property type="evidence" value="ECO:0007669"/>
    <property type="project" value="UniProtKB-UniRule"/>
</dbReference>
<dbReference type="HAMAP" id="MF_00134_B">
    <property type="entry name" value="IGPS_B"/>
    <property type="match status" value="1"/>
</dbReference>
<keyword evidence="6 9" id="KW-0822">Tryptophan biosynthesis</keyword>
<dbReference type="NCBIfam" id="NF001377">
    <property type="entry name" value="PRK00278.2-4"/>
    <property type="match status" value="1"/>
</dbReference>
<evidence type="ECO:0000256" key="6">
    <source>
        <dbReference type="ARBA" id="ARBA00022822"/>
    </source>
</evidence>
<keyword evidence="7 9" id="KW-0057">Aromatic amino acid biosynthesis</keyword>